<sequence>MGNKISAVHGVKSDHFYDQGNAVNEIWVGDVEVISRLPFGDSDLEQAGWPKGDFPKIPWHHFIIPMHKRDEGNNMTAKASSWDMDGTYCTCRDWLPEHGYLGMYTRTSASAAYLIGALFLLLAAFLWIYFTCKLCNSFRAWKCLREASVLHPDPVAVRRTANVDLWIRLGQTYVVLFLSILSLVLGLPALAASTKKMDAASFILYNGFWGGLGAIIGGLVINPLVLLWDARKTLPAKKSDPEDFHPSP</sequence>
<dbReference type="HOGENOM" id="CLU_1120469_0_0_1"/>
<keyword evidence="3" id="KW-1185">Reference proteome</keyword>
<feature type="transmembrane region" description="Helical" evidence="1">
    <location>
        <begin position="111"/>
        <end position="132"/>
    </location>
</feature>
<organism evidence="2 3">
    <name type="scientific">Penicillium expansum</name>
    <name type="common">Blue mold rot fungus</name>
    <dbReference type="NCBI Taxonomy" id="27334"/>
    <lineage>
        <taxon>Eukaryota</taxon>
        <taxon>Fungi</taxon>
        <taxon>Dikarya</taxon>
        <taxon>Ascomycota</taxon>
        <taxon>Pezizomycotina</taxon>
        <taxon>Eurotiomycetes</taxon>
        <taxon>Eurotiomycetidae</taxon>
        <taxon>Eurotiales</taxon>
        <taxon>Aspergillaceae</taxon>
        <taxon>Penicillium</taxon>
    </lineage>
</organism>
<keyword evidence="1" id="KW-0812">Transmembrane</keyword>
<dbReference type="VEuPathDB" id="FungiDB:PEXP_097840"/>
<proteinExistence type="predicted"/>
<protein>
    <submittedName>
        <fullName evidence="2">Uncharacterized protein</fullName>
    </submittedName>
</protein>
<name>A0A0A2KK27_PENEN</name>
<dbReference type="EMBL" id="JQFZ01000216">
    <property type="protein sequence ID" value="KGO54715.1"/>
    <property type="molecule type" value="Genomic_DNA"/>
</dbReference>
<dbReference type="RefSeq" id="XP_016597052.1">
    <property type="nucleotide sequence ID" value="XM_016744468.1"/>
</dbReference>
<evidence type="ECO:0000313" key="3">
    <source>
        <dbReference type="Proteomes" id="UP000030143"/>
    </source>
</evidence>
<reference evidence="2 3" key="1">
    <citation type="journal article" date="2015" name="Mol. Plant Microbe Interact.">
        <title>Genome, transcriptome, and functional analyses of Penicillium expansum provide new insights into secondary metabolism and pathogenicity.</title>
        <authorList>
            <person name="Ballester A.R."/>
            <person name="Marcet-Houben M."/>
            <person name="Levin E."/>
            <person name="Sela N."/>
            <person name="Selma-Lazaro C."/>
            <person name="Carmona L."/>
            <person name="Wisniewski M."/>
            <person name="Droby S."/>
            <person name="Gonzalez-Candelas L."/>
            <person name="Gabaldon T."/>
        </authorList>
    </citation>
    <scope>NUCLEOTIDE SEQUENCE [LARGE SCALE GENOMIC DNA]</scope>
    <source>
        <strain evidence="2 3">MD-8</strain>
    </source>
</reference>
<feature type="transmembrane region" description="Helical" evidence="1">
    <location>
        <begin position="173"/>
        <end position="191"/>
    </location>
</feature>
<dbReference type="Proteomes" id="UP000030143">
    <property type="component" value="Unassembled WGS sequence"/>
</dbReference>
<evidence type="ECO:0000256" key="1">
    <source>
        <dbReference type="SAM" id="Phobius"/>
    </source>
</evidence>
<evidence type="ECO:0000313" key="2">
    <source>
        <dbReference type="EMBL" id="KGO54715.1"/>
    </source>
</evidence>
<feature type="transmembrane region" description="Helical" evidence="1">
    <location>
        <begin position="203"/>
        <end position="228"/>
    </location>
</feature>
<gene>
    <name evidence="2" type="ORF">PEX2_071980</name>
</gene>
<keyword evidence="1" id="KW-1133">Transmembrane helix</keyword>
<accession>A0A0A2KK27</accession>
<keyword evidence="1" id="KW-0472">Membrane</keyword>
<comment type="caution">
    <text evidence="2">The sequence shown here is derived from an EMBL/GenBank/DDBJ whole genome shotgun (WGS) entry which is preliminary data.</text>
</comment>
<dbReference type="AlphaFoldDB" id="A0A0A2KK27"/>
<dbReference type="GeneID" id="27679888"/>